<feature type="region of interest" description="Disordered" evidence="1">
    <location>
        <begin position="23"/>
        <end position="63"/>
    </location>
</feature>
<feature type="chain" id="PRO_5040881382" description="Lipoprotein" evidence="2">
    <location>
        <begin position="21"/>
        <end position="147"/>
    </location>
</feature>
<dbReference type="AlphaFoldDB" id="A0A9X1XBR6"/>
<comment type="caution">
    <text evidence="3">The sequence shown here is derived from an EMBL/GenBank/DDBJ whole genome shotgun (WGS) entry which is preliminary data.</text>
</comment>
<keyword evidence="2" id="KW-0732">Signal</keyword>
<dbReference type="EMBL" id="JAIWJX010000002">
    <property type="protein sequence ID" value="MCK6257811.1"/>
    <property type="molecule type" value="Genomic_DNA"/>
</dbReference>
<dbReference type="PROSITE" id="PS51257">
    <property type="entry name" value="PROKAR_LIPOPROTEIN"/>
    <property type="match status" value="1"/>
</dbReference>
<dbReference type="Proteomes" id="UP001139011">
    <property type="component" value="Unassembled WGS sequence"/>
</dbReference>
<evidence type="ECO:0008006" key="5">
    <source>
        <dbReference type="Google" id="ProtNLM"/>
    </source>
</evidence>
<dbReference type="RefSeq" id="WP_248253215.1">
    <property type="nucleotide sequence ID" value="NZ_JAIWJX010000002.1"/>
</dbReference>
<feature type="signal peptide" evidence="2">
    <location>
        <begin position="1"/>
        <end position="20"/>
    </location>
</feature>
<protein>
    <recommendedName>
        <fullName evidence="5">Lipoprotein</fullName>
    </recommendedName>
</protein>
<reference evidence="3" key="1">
    <citation type="submission" date="2021-09" db="EMBL/GenBank/DDBJ databases">
        <title>Genome analysis of Fictibacillus sp. KIGAM418 isolated from marine sediment.</title>
        <authorList>
            <person name="Seo M.-J."/>
            <person name="Cho E.-S."/>
            <person name="Hwang C.Y."/>
        </authorList>
    </citation>
    <scope>NUCLEOTIDE SEQUENCE</scope>
    <source>
        <strain evidence="3">KIGAM418</strain>
    </source>
</reference>
<feature type="compositionally biased region" description="Polar residues" evidence="1">
    <location>
        <begin position="42"/>
        <end position="51"/>
    </location>
</feature>
<evidence type="ECO:0000256" key="1">
    <source>
        <dbReference type="SAM" id="MobiDB-lite"/>
    </source>
</evidence>
<accession>A0A9X1XBR6</accession>
<feature type="compositionally biased region" description="Basic and acidic residues" evidence="1">
    <location>
        <begin position="53"/>
        <end position="63"/>
    </location>
</feature>
<proteinExistence type="predicted"/>
<sequence length="147" mass="16349">MKTKEFLLIPLTFAVILSLAGCGTSKQSGKDHSQHEHKKTNTSKPNNSQTGKAIKEELNGLDSIEKDVNKKDFKSAADQFESMHEEYHSTVLPPIEAKNKKMGEDMHGKFDALEAAINSKDKTQILTNVKINRDSLQKAVKELGIQL</sequence>
<keyword evidence="4" id="KW-1185">Reference proteome</keyword>
<evidence type="ECO:0000313" key="4">
    <source>
        <dbReference type="Proteomes" id="UP001139011"/>
    </source>
</evidence>
<evidence type="ECO:0000256" key="2">
    <source>
        <dbReference type="SAM" id="SignalP"/>
    </source>
</evidence>
<organism evidence="3 4">
    <name type="scientific">Fictibacillus marinisediminis</name>
    <dbReference type="NCBI Taxonomy" id="2878389"/>
    <lineage>
        <taxon>Bacteria</taxon>
        <taxon>Bacillati</taxon>
        <taxon>Bacillota</taxon>
        <taxon>Bacilli</taxon>
        <taxon>Bacillales</taxon>
        <taxon>Fictibacillaceae</taxon>
        <taxon>Fictibacillus</taxon>
    </lineage>
</organism>
<evidence type="ECO:0000313" key="3">
    <source>
        <dbReference type="EMBL" id="MCK6257811.1"/>
    </source>
</evidence>
<gene>
    <name evidence="3" type="ORF">LCY76_14600</name>
</gene>
<name>A0A9X1XBR6_9BACL</name>